<dbReference type="InterPro" id="IPR029069">
    <property type="entry name" value="HotDog_dom_sf"/>
</dbReference>
<comment type="caution">
    <text evidence="2">The sequence shown here is derived from an EMBL/GenBank/DDBJ whole genome shotgun (WGS) entry which is preliminary data.</text>
</comment>
<dbReference type="Proteomes" id="UP000440716">
    <property type="component" value="Unassembled WGS sequence"/>
</dbReference>
<evidence type="ECO:0000313" key="2">
    <source>
        <dbReference type="EMBL" id="MVA58500.1"/>
    </source>
</evidence>
<dbReference type="RefSeq" id="WP_156592302.1">
    <property type="nucleotide sequence ID" value="NZ_WPHU01000009.1"/>
</dbReference>
<dbReference type="PANTHER" id="PTHR43437:SF3">
    <property type="entry name" value="HYDROXYACYL-THIOESTER DEHYDRATASE TYPE 2, MITOCHONDRIAL"/>
    <property type="match status" value="1"/>
</dbReference>
<evidence type="ECO:0000313" key="3">
    <source>
        <dbReference type="Proteomes" id="UP000440716"/>
    </source>
</evidence>
<dbReference type="EMBL" id="WPHU01000009">
    <property type="protein sequence ID" value="MVA58500.1"/>
    <property type="molecule type" value="Genomic_DNA"/>
</dbReference>
<proteinExistence type="predicted"/>
<organism evidence="2 3">
    <name type="scientific">Agrobacterium vitis</name>
    <name type="common">Rhizobium vitis</name>
    <dbReference type="NCBI Taxonomy" id="373"/>
    <lineage>
        <taxon>Bacteria</taxon>
        <taxon>Pseudomonadati</taxon>
        <taxon>Pseudomonadota</taxon>
        <taxon>Alphaproteobacteria</taxon>
        <taxon>Hyphomicrobiales</taxon>
        <taxon>Rhizobiaceae</taxon>
        <taxon>Rhizobium/Agrobacterium group</taxon>
        <taxon>Agrobacterium</taxon>
    </lineage>
</organism>
<dbReference type="AlphaFoldDB" id="A0A7K1RKF8"/>
<dbReference type="InterPro" id="IPR002539">
    <property type="entry name" value="MaoC-like_dom"/>
</dbReference>
<dbReference type="Gene3D" id="3.10.129.10">
    <property type="entry name" value="Hotdog Thioesterase"/>
    <property type="match status" value="1"/>
</dbReference>
<name>A0A7K1RKF8_AGRVI</name>
<evidence type="ECO:0000259" key="1">
    <source>
        <dbReference type="Pfam" id="PF01575"/>
    </source>
</evidence>
<dbReference type="GO" id="GO:0006633">
    <property type="term" value="P:fatty acid biosynthetic process"/>
    <property type="evidence" value="ECO:0007669"/>
    <property type="project" value="TreeGrafter"/>
</dbReference>
<dbReference type="PANTHER" id="PTHR43437">
    <property type="entry name" value="HYDROXYACYL-THIOESTER DEHYDRATASE TYPE 2, MITOCHONDRIAL-RELATED"/>
    <property type="match status" value="1"/>
</dbReference>
<dbReference type="GO" id="GO:0019171">
    <property type="term" value="F:(3R)-hydroxyacyl-[acyl-carrier-protein] dehydratase activity"/>
    <property type="evidence" value="ECO:0007669"/>
    <property type="project" value="TreeGrafter"/>
</dbReference>
<reference evidence="2 3" key="1">
    <citation type="submission" date="2019-12" db="EMBL/GenBank/DDBJ databases">
        <title>Whole-genome sequencing of Allorhizobium vitis.</title>
        <authorList>
            <person name="Gan H.M."/>
            <person name="Szegedi E."/>
            <person name="Burr T."/>
            <person name="Savka M.A."/>
        </authorList>
    </citation>
    <scope>NUCLEOTIDE SEQUENCE [LARGE SCALE GENOMIC DNA]</scope>
    <source>
        <strain evidence="2 3">CG415</strain>
    </source>
</reference>
<sequence length="151" mass="16757">MNLSAPIENMNELTMPLFVGQNFSRNIVFSADSIKQFAVMAGDPNPLHHDDEIAKASRFGRLIAAGTQTTTMLAGAVAWNLCRLKPSLGLEMSFKFRRAILVDEVLTAKWQITEIKHNCHLGGEIVTIDCELRNEHNLLLVHGTVVSLMID</sequence>
<dbReference type="InterPro" id="IPR050965">
    <property type="entry name" value="UPF0336/Enoyl-CoA_hydratase"/>
</dbReference>
<dbReference type="Pfam" id="PF01575">
    <property type="entry name" value="MaoC_dehydratas"/>
    <property type="match status" value="1"/>
</dbReference>
<dbReference type="SUPFAM" id="SSF54637">
    <property type="entry name" value="Thioesterase/thiol ester dehydrase-isomerase"/>
    <property type="match status" value="1"/>
</dbReference>
<feature type="domain" description="MaoC-like" evidence="1">
    <location>
        <begin position="23"/>
        <end position="117"/>
    </location>
</feature>
<accession>A0A7K1RKF8</accession>
<gene>
    <name evidence="2" type="ORF">GOZ88_20560</name>
</gene>
<protein>
    <recommendedName>
        <fullName evidence="1">MaoC-like domain-containing protein</fullName>
    </recommendedName>
</protein>